<feature type="region of interest" description="Disordered" evidence="1">
    <location>
        <begin position="309"/>
        <end position="354"/>
    </location>
</feature>
<dbReference type="Gene3D" id="2.60.120.620">
    <property type="entry name" value="q2cbj1_9rhob like domain"/>
    <property type="match status" value="1"/>
</dbReference>
<proteinExistence type="predicted"/>
<protein>
    <submittedName>
        <fullName evidence="2">Uncharacterized protein</fullName>
    </submittedName>
</protein>
<accession>A0A9N8EVD2</accession>
<feature type="compositionally biased region" description="Basic residues" evidence="1">
    <location>
        <begin position="375"/>
        <end position="388"/>
    </location>
</feature>
<dbReference type="OrthoDB" id="435854at2759"/>
<sequence>MDEGSKQAYAEACSREADKVFNFEKELKELKYHVVVHETHTNRPIAWVVPNLMTREECDCVMDQVECQGVLYGKEIPHQFHVKDIFDENGGMQPLSDALFPRLQYDYHLLKSLRSNNADISDQVHTVSKNWRVLKLTAGQEFPAHLDAMDIVKKGEECSVSTHSVLLDFHRGCTGAIRFYYRQYPSDGPYEYCVDVNLPKGWAVVMEQRPDLWYAVQPMQPLHDVQQTAPTRYVAQVGMLQTLEPGQLFEDMRRGCPPAFTLGPGLFELMEEEVERHRGEEAPRGWGEHAVSPKSTLWKEGRPIIARPKRLERRHSTTGMLRERPVNESKKEDDASAKAARKKPTRRMSLQAQVDQIQEQLKHVEGRTLVIDKSSKKKKDKGQSKAKKIQASIQERLGSSLVDFSTVGRERVARRQSLGIQHVTIQEKPFDGNDSATSITADFSESGLMEDCSLVSTGGRRKMIQHTRKPRKESIVGKLMNSFQNLKTTSVPVTADV</sequence>
<organism evidence="2 3">
    <name type="scientific">Seminavis robusta</name>
    <dbReference type="NCBI Taxonomy" id="568900"/>
    <lineage>
        <taxon>Eukaryota</taxon>
        <taxon>Sar</taxon>
        <taxon>Stramenopiles</taxon>
        <taxon>Ochrophyta</taxon>
        <taxon>Bacillariophyta</taxon>
        <taxon>Bacillariophyceae</taxon>
        <taxon>Bacillariophycidae</taxon>
        <taxon>Naviculales</taxon>
        <taxon>Naviculaceae</taxon>
        <taxon>Seminavis</taxon>
    </lineage>
</organism>
<evidence type="ECO:0000313" key="3">
    <source>
        <dbReference type="Proteomes" id="UP001153069"/>
    </source>
</evidence>
<evidence type="ECO:0000313" key="2">
    <source>
        <dbReference type="EMBL" id="CAB9526704.1"/>
    </source>
</evidence>
<reference evidence="2" key="1">
    <citation type="submission" date="2020-06" db="EMBL/GenBank/DDBJ databases">
        <authorList>
            <consortium name="Plant Systems Biology data submission"/>
        </authorList>
    </citation>
    <scope>NUCLEOTIDE SEQUENCE</scope>
    <source>
        <strain evidence="2">D6</strain>
    </source>
</reference>
<dbReference type="AlphaFoldDB" id="A0A9N8EVD2"/>
<keyword evidence="3" id="KW-1185">Reference proteome</keyword>
<dbReference type="EMBL" id="CAICTM010001871">
    <property type="protein sequence ID" value="CAB9526704.1"/>
    <property type="molecule type" value="Genomic_DNA"/>
</dbReference>
<evidence type="ECO:0000256" key="1">
    <source>
        <dbReference type="SAM" id="MobiDB-lite"/>
    </source>
</evidence>
<feature type="region of interest" description="Disordered" evidence="1">
    <location>
        <begin position="368"/>
        <end position="388"/>
    </location>
</feature>
<name>A0A9N8EVD2_9STRA</name>
<dbReference type="Proteomes" id="UP001153069">
    <property type="component" value="Unassembled WGS sequence"/>
</dbReference>
<comment type="caution">
    <text evidence="2">The sequence shown here is derived from an EMBL/GenBank/DDBJ whole genome shotgun (WGS) entry which is preliminary data.</text>
</comment>
<gene>
    <name evidence="2" type="ORF">SEMRO_1873_G302860.1</name>
</gene>
<feature type="compositionally biased region" description="Basic and acidic residues" evidence="1">
    <location>
        <begin position="321"/>
        <end position="336"/>
    </location>
</feature>